<comment type="caution">
    <text evidence="1">The sequence shown here is derived from an EMBL/GenBank/DDBJ whole genome shotgun (WGS) entry which is preliminary data.</text>
</comment>
<proteinExistence type="predicted"/>
<dbReference type="EMBL" id="CM037155">
    <property type="protein sequence ID" value="KAH7846425.1"/>
    <property type="molecule type" value="Genomic_DNA"/>
</dbReference>
<keyword evidence="2" id="KW-1185">Reference proteome</keyword>
<sequence>MTLEMLNVHDCSSLKTITNLPNLLTSLHVDMKGCPVVEVQGMFKLQPIGNVDEEIINEMGLSSELENMGSLEVKLRNPLYDAFGSIKKGTLQVLYECGICNIFLPRSEVPASWCSSNEGMGSSITFNVPSLPNLKIQALKIYVVFDSIKILYCFIKEYDYITLNNVTKGVKWAYSPLFRCIPRYGMVWLSHWKIGNQLILEAGDEVNVSASKTDFLVKEIGVHVVYEEPEEKGSQHHKAYSRHQNVTNVGDLSAYQLRPGYYHLCHHGNHQDYYQDKNLELQQEERTIFRDFEQYERWRSYEFQDDKVYAL</sequence>
<protein>
    <submittedName>
        <fullName evidence="1">Uncharacterized protein</fullName>
    </submittedName>
</protein>
<reference evidence="1 2" key="1">
    <citation type="journal article" date="2021" name="Hortic Res">
        <title>High-quality reference genome and annotation aids understanding of berry development for evergreen blueberry (Vaccinium darrowii).</title>
        <authorList>
            <person name="Yu J."/>
            <person name="Hulse-Kemp A.M."/>
            <person name="Babiker E."/>
            <person name="Staton M."/>
        </authorList>
    </citation>
    <scope>NUCLEOTIDE SEQUENCE [LARGE SCALE GENOMIC DNA]</scope>
    <source>
        <strain evidence="2">cv. NJ 8807/NJ 8810</strain>
        <tissue evidence="1">Young leaf</tissue>
    </source>
</reference>
<evidence type="ECO:0000313" key="1">
    <source>
        <dbReference type="EMBL" id="KAH7846425.1"/>
    </source>
</evidence>
<evidence type="ECO:0000313" key="2">
    <source>
        <dbReference type="Proteomes" id="UP000828048"/>
    </source>
</evidence>
<accession>A0ACB7Y0D0</accession>
<organism evidence="1 2">
    <name type="scientific">Vaccinium darrowii</name>
    <dbReference type="NCBI Taxonomy" id="229202"/>
    <lineage>
        <taxon>Eukaryota</taxon>
        <taxon>Viridiplantae</taxon>
        <taxon>Streptophyta</taxon>
        <taxon>Embryophyta</taxon>
        <taxon>Tracheophyta</taxon>
        <taxon>Spermatophyta</taxon>
        <taxon>Magnoliopsida</taxon>
        <taxon>eudicotyledons</taxon>
        <taxon>Gunneridae</taxon>
        <taxon>Pentapetalae</taxon>
        <taxon>asterids</taxon>
        <taxon>Ericales</taxon>
        <taxon>Ericaceae</taxon>
        <taxon>Vaccinioideae</taxon>
        <taxon>Vaccinieae</taxon>
        <taxon>Vaccinium</taxon>
    </lineage>
</organism>
<dbReference type="Proteomes" id="UP000828048">
    <property type="component" value="Chromosome 5"/>
</dbReference>
<gene>
    <name evidence="1" type="ORF">Vadar_013959</name>
</gene>
<name>A0ACB7Y0D0_9ERIC</name>